<dbReference type="HOGENOM" id="CLU_2131194_0_0_10"/>
<comment type="caution">
    <text evidence="1">The sequence shown here is derived from an EMBL/GenBank/DDBJ whole genome shotgun (WGS) entry which is preliminary data.</text>
</comment>
<proteinExistence type="predicted"/>
<dbReference type="EMBL" id="JNGW01000141">
    <property type="protein sequence ID" value="KDR50708.1"/>
    <property type="molecule type" value="Genomic_DNA"/>
</dbReference>
<evidence type="ECO:0000313" key="1">
    <source>
        <dbReference type="EMBL" id="KDR50708.1"/>
    </source>
</evidence>
<reference evidence="1 2" key="1">
    <citation type="submission" date="2013-08" db="EMBL/GenBank/DDBJ databases">
        <authorList>
            <person name="Weinstock G."/>
            <person name="Sodergren E."/>
            <person name="Wylie T."/>
            <person name="Fulton L."/>
            <person name="Fulton R."/>
            <person name="Fronick C."/>
            <person name="O'Laughlin M."/>
            <person name="Godfrey J."/>
            <person name="Miner T."/>
            <person name="Herter B."/>
            <person name="Appelbaum E."/>
            <person name="Cordes M."/>
            <person name="Lek S."/>
            <person name="Wollam A."/>
            <person name="Pepin K.H."/>
            <person name="Palsikar V.B."/>
            <person name="Mitreva M."/>
            <person name="Wilson R.K."/>
        </authorList>
    </citation>
    <scope>NUCLEOTIDE SEQUENCE [LARGE SCALE GENOMIC DNA]</scope>
    <source>
        <strain evidence="1 2">ATCC 15930</strain>
    </source>
</reference>
<evidence type="ECO:0000313" key="2">
    <source>
        <dbReference type="Proteomes" id="UP000027442"/>
    </source>
</evidence>
<keyword evidence="2" id="KW-1185">Reference proteome</keyword>
<accession>A0A069QCV9</accession>
<evidence type="ECO:0008006" key="3">
    <source>
        <dbReference type="Google" id="ProtNLM"/>
    </source>
</evidence>
<dbReference type="RefSeq" id="WP_374188183.1">
    <property type="nucleotide sequence ID" value="NZ_KB899215.1"/>
</dbReference>
<organism evidence="1 2">
    <name type="scientific">Hoylesella loescheii DSM 19665 = JCM 12249 = ATCC 15930</name>
    <dbReference type="NCBI Taxonomy" id="1122985"/>
    <lineage>
        <taxon>Bacteria</taxon>
        <taxon>Pseudomonadati</taxon>
        <taxon>Bacteroidota</taxon>
        <taxon>Bacteroidia</taxon>
        <taxon>Bacteroidales</taxon>
        <taxon>Prevotellaceae</taxon>
        <taxon>Hoylesella</taxon>
    </lineage>
</organism>
<sequence length="113" mass="12891">MGRIKQIIIEEQWSPRQISGALRKAGISVSHQSIYYIIHADMTGELASHTLHKLKYRHRPKHKAFPIAERTSIHLRPEHANGKRFGDFEMDLIVTVIAMLSSLSWSVSQTCSL</sequence>
<name>A0A069QCV9_HOYLO</name>
<dbReference type="PATRIC" id="fig|1122985.7.peg.3337"/>
<gene>
    <name evidence="1" type="ORF">HMPREF1991_03221</name>
</gene>
<dbReference type="AlphaFoldDB" id="A0A069QCV9"/>
<dbReference type="Proteomes" id="UP000027442">
    <property type="component" value="Unassembled WGS sequence"/>
</dbReference>
<protein>
    <recommendedName>
        <fullName evidence="3">Transposase</fullName>
    </recommendedName>
</protein>
<dbReference type="eggNOG" id="COG2826">
    <property type="taxonomic scope" value="Bacteria"/>
</dbReference>